<evidence type="ECO:0000256" key="1">
    <source>
        <dbReference type="ARBA" id="ARBA00001561"/>
    </source>
</evidence>
<comment type="catalytic activity">
    <reaction evidence="15">
        <text>an N(4)-(oligosaccharide-(1-&gt;3)-[oligosaccharide-(1-&gt;6)]-beta-D-Man-(1-&gt;4)-beta-D-GlcNAc-(1-&gt;4)-alpha-D-GlcNAc)-L-asparaginyl-[protein] + H2O = an oligosaccharide-(1-&gt;3)-[oligosaccharide-(1-&gt;6)]-beta-D-Man-(1-&gt;4)-D-GlcNAc + N(4)-(N-acetyl-beta-D-glucosaminyl)-L-asparaginyl-[protein]</text>
        <dbReference type="Rhea" id="RHEA:73067"/>
        <dbReference type="Rhea" id="RHEA-COMP:12603"/>
        <dbReference type="Rhea" id="RHEA-COMP:18176"/>
        <dbReference type="ChEBI" id="CHEBI:15377"/>
        <dbReference type="ChEBI" id="CHEBI:132248"/>
        <dbReference type="ChEBI" id="CHEBI:192714"/>
        <dbReference type="ChEBI" id="CHEBI:192715"/>
        <dbReference type="EC" id="3.2.1.96"/>
    </reaction>
</comment>
<dbReference type="SMART" id="SM00644">
    <property type="entry name" value="Ami_2"/>
    <property type="match status" value="1"/>
</dbReference>
<dbReference type="InterPro" id="IPR025987">
    <property type="entry name" value="GW_dom"/>
</dbReference>
<feature type="compositionally biased region" description="Basic and acidic residues" evidence="16">
    <location>
        <begin position="384"/>
        <end position="395"/>
    </location>
</feature>
<feature type="compositionally biased region" description="Acidic residues" evidence="16">
    <location>
        <begin position="424"/>
        <end position="438"/>
    </location>
</feature>
<feature type="compositionally biased region" description="Basic and acidic residues" evidence="16">
    <location>
        <begin position="50"/>
        <end position="59"/>
    </location>
</feature>
<evidence type="ECO:0000256" key="12">
    <source>
        <dbReference type="ARBA" id="ARBA00022801"/>
    </source>
</evidence>
<dbReference type="SUPFAM" id="SSF55846">
    <property type="entry name" value="N-acetylmuramoyl-L-alanine amidase-like"/>
    <property type="match status" value="1"/>
</dbReference>
<keyword evidence="14" id="KW-0961">Cell wall biogenesis/degradation</keyword>
<accession>A0ABX5IDE5</accession>
<evidence type="ECO:0000256" key="11">
    <source>
        <dbReference type="ARBA" id="ARBA00022737"/>
    </source>
</evidence>
<feature type="compositionally biased region" description="Acidic residues" evidence="16">
    <location>
        <begin position="399"/>
        <end position="413"/>
    </location>
</feature>
<feature type="signal peptide" evidence="17">
    <location>
        <begin position="1"/>
        <end position="24"/>
    </location>
</feature>
<dbReference type="InterPro" id="IPR002901">
    <property type="entry name" value="MGlyc_endo_b_GlcNAc-like_dom"/>
</dbReference>
<dbReference type="InterPro" id="IPR038200">
    <property type="entry name" value="GW_dom_sf"/>
</dbReference>
<protein>
    <recommendedName>
        <fullName evidence="8">Bifunctional autolysin</fullName>
        <ecNumber evidence="7">3.2.1.96</ecNumber>
        <ecNumber evidence="6">3.5.1.28</ecNumber>
    </recommendedName>
</protein>
<dbReference type="Gene3D" id="3.40.80.10">
    <property type="entry name" value="Peptidoglycan recognition protein-like"/>
    <property type="match status" value="1"/>
</dbReference>
<feature type="region of interest" description="Disordered" evidence="16">
    <location>
        <begin position="50"/>
        <end position="600"/>
    </location>
</feature>
<feature type="compositionally biased region" description="Acidic residues" evidence="16">
    <location>
        <begin position="121"/>
        <end position="133"/>
    </location>
</feature>
<evidence type="ECO:0000256" key="14">
    <source>
        <dbReference type="ARBA" id="ARBA00023316"/>
    </source>
</evidence>
<feature type="compositionally biased region" description="Acidic residues" evidence="16">
    <location>
        <begin position="83"/>
        <end position="113"/>
    </location>
</feature>
<feature type="region of interest" description="Disordered" evidence="16">
    <location>
        <begin position="1344"/>
        <end position="1366"/>
    </location>
</feature>
<evidence type="ECO:0000256" key="17">
    <source>
        <dbReference type="SAM" id="SignalP"/>
    </source>
</evidence>
<feature type="compositionally biased region" description="Polar residues" evidence="16">
    <location>
        <begin position="1351"/>
        <end position="1361"/>
    </location>
</feature>
<comment type="similarity">
    <text evidence="3">In the N-terminal section; belongs to the N-acetylmuramoyl-L-alanine amidase 2 family.</text>
</comment>
<evidence type="ECO:0000256" key="16">
    <source>
        <dbReference type="SAM" id="MobiDB-lite"/>
    </source>
</evidence>
<feature type="region of interest" description="Disordered" evidence="16">
    <location>
        <begin position="795"/>
        <end position="827"/>
    </location>
</feature>
<dbReference type="EC" id="3.2.1.96" evidence="7"/>
<dbReference type="InterPro" id="IPR036505">
    <property type="entry name" value="Amidase/PGRP_sf"/>
</dbReference>
<evidence type="ECO:0000313" key="19">
    <source>
        <dbReference type="EMBL" id="PTH17477.1"/>
    </source>
</evidence>
<evidence type="ECO:0000256" key="5">
    <source>
        <dbReference type="ARBA" id="ARBA00011697"/>
    </source>
</evidence>
<reference evidence="19 20" key="1">
    <citation type="journal article" date="2016" name="Front. Microbiol.">
        <title>Comprehensive Phylogenetic Analysis of Bovine Non-aureus Staphylococci Species Based on Whole-Genome Sequencing.</title>
        <authorList>
            <person name="Naushad S."/>
            <person name="Barkema H.W."/>
            <person name="Luby C."/>
            <person name="Condas L.A."/>
            <person name="Nobrega D.B."/>
            <person name="Carson D.A."/>
            <person name="De Buck J."/>
        </authorList>
    </citation>
    <scope>NUCLEOTIDE SEQUENCE [LARGE SCALE GENOMIC DNA]</scope>
    <source>
        <strain evidence="19 20">SNUC 993</strain>
    </source>
</reference>
<feature type="compositionally biased region" description="Basic and acidic residues" evidence="16">
    <location>
        <begin position="922"/>
        <end position="1195"/>
    </location>
</feature>
<keyword evidence="12" id="KW-0378">Hydrolase</keyword>
<evidence type="ECO:0000256" key="13">
    <source>
        <dbReference type="ARBA" id="ARBA00023268"/>
    </source>
</evidence>
<dbReference type="CDD" id="cd06583">
    <property type="entry name" value="PGRP"/>
    <property type="match status" value="1"/>
</dbReference>
<name>A0ABX5IDE5_9STAP</name>
<feature type="compositionally biased region" description="Acidic residues" evidence="16">
    <location>
        <begin position="257"/>
        <end position="277"/>
    </location>
</feature>
<dbReference type="Pfam" id="PF01510">
    <property type="entry name" value="Amidase_2"/>
    <property type="match status" value="1"/>
</dbReference>
<comment type="catalytic activity">
    <reaction evidence="1">
        <text>Hydrolyzes the link between N-acetylmuramoyl residues and L-amino acid residues in certain cell-wall glycopeptides.</text>
        <dbReference type="EC" id="3.5.1.28"/>
    </reaction>
</comment>
<evidence type="ECO:0000256" key="10">
    <source>
        <dbReference type="ARBA" id="ARBA00022729"/>
    </source>
</evidence>
<evidence type="ECO:0000256" key="3">
    <source>
        <dbReference type="ARBA" id="ARBA00006088"/>
    </source>
</evidence>
<feature type="compositionally biased region" description="Polar residues" evidence="16">
    <location>
        <begin position="537"/>
        <end position="595"/>
    </location>
</feature>
<proteinExistence type="inferred from homology"/>
<feature type="compositionally biased region" description="Basic and acidic residues" evidence="16">
    <location>
        <begin position="315"/>
        <end position="350"/>
    </location>
</feature>
<feature type="compositionally biased region" description="Acidic residues" evidence="16">
    <location>
        <begin position="160"/>
        <end position="178"/>
    </location>
</feature>
<feature type="compositionally biased region" description="Polar residues" evidence="16">
    <location>
        <begin position="1197"/>
        <end position="1209"/>
    </location>
</feature>
<keyword evidence="10 17" id="KW-0732">Signal</keyword>
<organism evidence="19 20">
    <name type="scientific">Staphylococcus auricularis</name>
    <dbReference type="NCBI Taxonomy" id="29379"/>
    <lineage>
        <taxon>Bacteria</taxon>
        <taxon>Bacillati</taxon>
        <taxon>Bacillota</taxon>
        <taxon>Bacilli</taxon>
        <taxon>Bacillales</taxon>
        <taxon>Staphylococcaceae</taxon>
        <taxon>Staphylococcus</taxon>
    </lineage>
</organism>
<dbReference type="SUPFAM" id="SSF82057">
    <property type="entry name" value="Prokaryotic SH3-related domain"/>
    <property type="match status" value="1"/>
</dbReference>
<dbReference type="SMART" id="SM00047">
    <property type="entry name" value="LYZ2"/>
    <property type="match status" value="1"/>
</dbReference>
<comment type="caution">
    <text evidence="19">The sequence shown here is derived from an EMBL/GenBank/DDBJ whole genome shotgun (WGS) entry which is preliminary data.</text>
</comment>
<evidence type="ECO:0000256" key="7">
    <source>
        <dbReference type="ARBA" id="ARBA00012566"/>
    </source>
</evidence>
<feature type="compositionally biased region" description="Basic and acidic residues" evidence="16">
    <location>
        <begin position="904"/>
        <end position="915"/>
    </location>
</feature>
<feature type="domain" description="GW" evidence="18">
    <location>
        <begin position="1278"/>
        <end position="1353"/>
    </location>
</feature>
<feature type="compositionally biased region" description="Polar residues" evidence="16">
    <location>
        <begin position="60"/>
        <end position="70"/>
    </location>
</feature>
<evidence type="ECO:0000256" key="15">
    <source>
        <dbReference type="ARBA" id="ARBA00034414"/>
    </source>
</evidence>
<gene>
    <name evidence="19" type="ORF">BU607_07490</name>
</gene>
<comment type="similarity">
    <text evidence="4">In the C-terminal section; belongs to the glycosyl hydrolase 73 family.</text>
</comment>
<feature type="compositionally biased region" description="Acidic residues" evidence="16">
    <location>
        <begin position="237"/>
        <end position="248"/>
    </location>
</feature>
<evidence type="ECO:0000313" key="20">
    <source>
        <dbReference type="Proteomes" id="UP000242694"/>
    </source>
</evidence>
<evidence type="ECO:0000256" key="4">
    <source>
        <dbReference type="ARBA" id="ARBA00007974"/>
    </source>
</evidence>
<keyword evidence="11" id="KW-0677">Repeat</keyword>
<dbReference type="Pfam" id="PF13457">
    <property type="entry name" value="GW"/>
    <property type="match status" value="4"/>
</dbReference>
<evidence type="ECO:0000256" key="2">
    <source>
        <dbReference type="ARBA" id="ARBA00004613"/>
    </source>
</evidence>
<feature type="compositionally biased region" description="Acidic residues" evidence="16">
    <location>
        <begin position="300"/>
        <end position="314"/>
    </location>
</feature>
<dbReference type="EC" id="3.5.1.28" evidence="6"/>
<evidence type="ECO:0000259" key="18">
    <source>
        <dbReference type="PROSITE" id="PS51780"/>
    </source>
</evidence>
<feature type="chain" id="PRO_5045107909" description="Bifunctional autolysin" evidence="17">
    <location>
        <begin position="25"/>
        <end position="1670"/>
    </location>
</feature>
<dbReference type="Gene3D" id="2.30.30.170">
    <property type="match status" value="4"/>
</dbReference>
<feature type="compositionally biased region" description="Polar residues" evidence="16">
    <location>
        <begin position="814"/>
        <end position="827"/>
    </location>
</feature>
<keyword evidence="9" id="KW-0964">Secreted</keyword>
<feature type="compositionally biased region" description="Polar residues" evidence="16">
    <location>
        <begin position="289"/>
        <end position="298"/>
    </location>
</feature>
<keyword evidence="13" id="KW-0511">Multifunctional enzyme</keyword>
<feature type="domain" description="GW" evidence="18">
    <location>
        <begin position="1201"/>
        <end position="1276"/>
    </location>
</feature>
<dbReference type="Proteomes" id="UP000242694">
    <property type="component" value="Unassembled WGS sequence"/>
</dbReference>
<dbReference type="EMBL" id="PZDI01000033">
    <property type="protein sequence ID" value="PTH17477.1"/>
    <property type="molecule type" value="Genomic_DNA"/>
</dbReference>
<comment type="subcellular location">
    <subcellularLocation>
        <location evidence="2">Secreted</location>
    </subcellularLocation>
</comment>
<evidence type="ECO:0000256" key="9">
    <source>
        <dbReference type="ARBA" id="ARBA00022525"/>
    </source>
</evidence>
<keyword evidence="20" id="KW-1185">Reference proteome</keyword>
<comment type="subunit">
    <text evidence="5">Oligomer; forms a ring structure at the cell surface which is important for efficient partitioning of daughter cells after cell division.</text>
</comment>
<dbReference type="PROSITE" id="PS51780">
    <property type="entry name" value="GW"/>
    <property type="match status" value="3"/>
</dbReference>
<feature type="compositionally biased region" description="Basic and acidic residues" evidence="16">
    <location>
        <begin position="460"/>
        <end position="472"/>
    </location>
</feature>
<feature type="domain" description="GW" evidence="18">
    <location>
        <begin position="1363"/>
        <end position="1436"/>
    </location>
</feature>
<dbReference type="RefSeq" id="WP_107398246.1">
    <property type="nucleotide sequence ID" value="NZ_PZDI01000033.1"/>
</dbReference>
<feature type="compositionally biased region" description="Acidic residues" evidence="16">
    <location>
        <begin position="473"/>
        <end position="515"/>
    </location>
</feature>
<feature type="compositionally biased region" description="Basic and acidic residues" evidence="16">
    <location>
        <begin position="134"/>
        <end position="144"/>
    </location>
</feature>
<feature type="region of interest" description="Disordered" evidence="16">
    <location>
        <begin position="904"/>
        <end position="1209"/>
    </location>
</feature>
<evidence type="ECO:0000256" key="8">
    <source>
        <dbReference type="ARBA" id="ARBA00016987"/>
    </source>
</evidence>
<dbReference type="PANTHER" id="PTHR31532:SF10">
    <property type="entry name" value="BIORIENTATION OF CHROMOSOMES IN CELL DIVISION PROTEIN 1-LIKE 1"/>
    <property type="match status" value="1"/>
</dbReference>
<sequence length="1670" mass="183879">MAKKKFSYKVPSIVALTLAGTALATHHQAEASEVTQDDNKNVLDDEQTLKHAGEIKEEVSQPTANISGTQVYKDPSMIHNNDSDDEALQYDAALDELDASTEDEADASNEDSETTQAINQQDEELQSTQETDEDAKQDVETSEKENEETELQDATSQENDSSEETELEQQSENDDTTTDDQQGSDDKTAFESSTHNQEDADKAQAANHNTYQDDETSAEEKQYSTAQDDEVHSSEDNTLDTDEADTESLEASQQDNESTEADYETSNDKEDATDEVSDATKQEEADVTEASSSSQAETNAEAEDKDETSEQQETDVEKQKDGQTSESADNQKENTKRNQVESDETTVKDEIENDEADKETAGQASTAKSEQQEDQTEASQLSGKENKDVTDKDETQNDAQDEQQESENDEADQSSEASNKSEENEATDDATNSDEHDEPETQVKSDENESPEATSDQNDQDDHKSQHDQLAKDDEEQATDEEAESEDQEDASSLENDDAQSDNDIVESDETDETESSAVTTYRLDDEQNTNEVRLHSLSSNQPTTPLGASSQQGNTEENVPVTLNRSASPRVATTRQAQVQGSSREANERATSSLPKYEPQVESPINDYIRQQNFPVPEYEDSIADFLPKNSYRYGRPEGIVMHDTANDNSTIDSEINYMKNNYNAAFVHAFVDGDHIIETANTDYGAWGAGPYANERFIHVELVHTHDFESFARSINNYADYAATNLQYYGLEPDSAEYDGQGTVWTHNAVSNHLGGTDHTDPIGYLEANNYSYDELYDLINEKYLIKEGKVAPWSTEPHSSTTPKPADKPSKPSNTTDNQSSGLTVTPLADAIGTVAKDNHGLYSTVYDEVGTQNNTIGGNTYKLSKKATLNDDAFYLINDAGNDLGWVQDEDILDKKYNTSQTHKDAEEETKSNAPAKAAEEETKSSSSSKKDSTKKDSSSEKKESSSKKDSAKKDSSSDKKESSSKKDSNKKDSSSDKKESSSKKDSTKKDSSSDKKESSSKKDSTKKDSSSDKKESSSKKDSNKKDSSSSKKESSSKKDSNKKDSSSSKKESSSKKDSNKKDSSSSKKESSSKKDSAKKDSSSDKKESSSKKDSTKKDSSSSKKESSNKKDSTKKDNSSDKKESSNKKDSAKKDSSSSKKESSSKKDSNKKDSSSDKKESSSKKDSNKKDSSSDKKESSSKKDSNKKDTNKQSTVKTTSVNQLGQVKSNNNGIYATIYDEESKPADNIANKTYKVTKKAEYNNESFVLLQNVNQPTPIGWVKAEDVKARPLGKTKTKNGEYKVKRKNDGLYSVPMGTKDQLLDPLDGDKNYKFKASKAVKVGDDEYVYGSVNNKTGWIAGDDLKQNKSSNNQTNTPKAEPSRHKTLVINNKDGEYYTSPNASSGKSLADYYNSAFSIIGKAKVEGETWYYGTLSNGKKVWIKSDDLAKSVINYLKTGMTLDEAVSLQFEMGANPQIQHNAGTWDDASYAEVKQAMDTEGLAHDATQKYQFLRLDKPQNIAVNDLNKLLDGKGILAGQGEAFSEAANTYGLNEVYLISHALLETGNGTSTLATGGNADGSNKKYYNMYGIGAYDHDAITTGFNYAKAQGWDTVKKAIVGGAQFIAGSFIQDGQNTLYKMRWNPDNPGTHQYATDVNWARQNASIMKQMYDAMDEAGKFFDVDTYKK</sequence>
<dbReference type="PANTHER" id="PTHR31532">
    <property type="entry name" value="BIORIENTATION OF CHROMOSOMES IN CELL DIVISION 1 FAMILY MEMBER"/>
    <property type="match status" value="1"/>
</dbReference>
<dbReference type="InterPro" id="IPR002502">
    <property type="entry name" value="Amidase_domain"/>
</dbReference>
<evidence type="ECO:0000256" key="6">
    <source>
        <dbReference type="ARBA" id="ARBA00011901"/>
    </source>
</evidence>